<dbReference type="EMBL" id="QKKF02013122">
    <property type="protein sequence ID" value="RZF43154.1"/>
    <property type="molecule type" value="Genomic_DNA"/>
</dbReference>
<dbReference type="InterPro" id="IPR005203">
    <property type="entry name" value="Hemocyanin_C"/>
</dbReference>
<dbReference type="PROSITE" id="PS00209">
    <property type="entry name" value="HEMOCYANIN_1"/>
    <property type="match status" value="1"/>
</dbReference>
<comment type="cofactor">
    <cofactor evidence="1">
        <name>Cu(2+)</name>
        <dbReference type="ChEBI" id="CHEBI:29036"/>
    </cofactor>
</comment>
<dbReference type="InterPro" id="IPR002227">
    <property type="entry name" value="Tyrosinase_Cu-bd"/>
</dbReference>
<evidence type="ECO:0000256" key="3">
    <source>
        <dbReference type="ARBA" id="ARBA00009928"/>
    </source>
</evidence>
<dbReference type="InterPro" id="IPR008922">
    <property type="entry name" value="Di-copper_centre_dom_sf"/>
</dbReference>
<dbReference type="FunFam" id="2.60.40.1520:FF:000001">
    <property type="entry name" value="Hemocyanin subunit 2"/>
    <property type="match status" value="1"/>
</dbReference>
<feature type="domain" description="Tyrosinase copper-binding" evidence="11">
    <location>
        <begin position="396"/>
        <end position="407"/>
    </location>
</feature>
<comment type="similarity">
    <text evidence="3">Belongs to the tyrosinase family.</text>
</comment>
<keyword evidence="13" id="KW-1185">Reference proteome</keyword>
<dbReference type="GO" id="GO:0046872">
    <property type="term" value="F:metal ion binding"/>
    <property type="evidence" value="ECO:0007669"/>
    <property type="project" value="UniProtKB-KW"/>
</dbReference>
<dbReference type="InterPro" id="IPR013788">
    <property type="entry name" value="Hemocyanin/hexamerin"/>
</dbReference>
<dbReference type="InterPro" id="IPR005204">
    <property type="entry name" value="Hemocyanin_N"/>
</dbReference>
<dbReference type="PANTHER" id="PTHR11511:SF4">
    <property type="entry name" value="PHENOLOXIDASE 2-RELATED"/>
    <property type="match status" value="1"/>
</dbReference>
<proteinExistence type="inferred from homology"/>
<evidence type="ECO:0000259" key="11">
    <source>
        <dbReference type="PROSITE" id="PS00498"/>
    </source>
</evidence>
<dbReference type="Gene3D" id="1.10.1280.10">
    <property type="entry name" value="Di-copper center containing domain from catechol oxidase"/>
    <property type="match status" value="1"/>
</dbReference>
<keyword evidence="9" id="KW-1015">Disulfide bond</keyword>
<dbReference type="PROSITE" id="PS00210">
    <property type="entry name" value="HEMOCYANIN_2"/>
    <property type="match status" value="1"/>
</dbReference>
<protein>
    <recommendedName>
        <fullName evidence="11">Tyrosinase copper-binding domain-containing protein</fullName>
    </recommendedName>
</protein>
<dbReference type="FunFam" id="1.10.1280.10:FF:000004">
    <property type="entry name" value="Hemocyanin subunit 2"/>
    <property type="match status" value="1"/>
</dbReference>
<dbReference type="SUPFAM" id="SSF48056">
    <property type="entry name" value="Di-copper centre-containing domain"/>
    <property type="match status" value="1"/>
</dbReference>
<dbReference type="InterPro" id="IPR037020">
    <property type="entry name" value="Hemocyanin_C_sf"/>
</dbReference>
<keyword evidence="5" id="KW-0479">Metal-binding</keyword>
<evidence type="ECO:0000313" key="13">
    <source>
        <dbReference type="Proteomes" id="UP000291343"/>
    </source>
</evidence>
<dbReference type="FunCoup" id="A0A482XBF4">
    <property type="interactions" value="18"/>
</dbReference>
<dbReference type="Gene3D" id="2.60.40.1520">
    <property type="entry name" value="Hemocyanin, C-terminal domain"/>
    <property type="match status" value="1"/>
</dbReference>
<dbReference type="OrthoDB" id="8119704at2759"/>
<evidence type="ECO:0000313" key="12">
    <source>
        <dbReference type="EMBL" id="RZF43154.1"/>
    </source>
</evidence>
<dbReference type="PANTHER" id="PTHR11511">
    <property type="entry name" value="LARVAL STORAGE PROTEIN/PHENOLOXIDASE"/>
    <property type="match status" value="1"/>
</dbReference>
<evidence type="ECO:0000256" key="5">
    <source>
        <dbReference type="ARBA" id="ARBA00022723"/>
    </source>
</evidence>
<dbReference type="SMR" id="A0A482XBF4"/>
<evidence type="ECO:0000256" key="10">
    <source>
        <dbReference type="SAM" id="MobiDB-lite"/>
    </source>
</evidence>
<feature type="region of interest" description="Disordered" evidence="10">
    <location>
        <begin position="673"/>
        <end position="692"/>
    </location>
</feature>
<evidence type="ECO:0000256" key="6">
    <source>
        <dbReference type="ARBA" id="ARBA00023002"/>
    </source>
</evidence>
<evidence type="ECO:0000256" key="2">
    <source>
        <dbReference type="ARBA" id="ARBA00004613"/>
    </source>
</evidence>
<dbReference type="SUPFAM" id="SSF48050">
    <property type="entry name" value="Hemocyanin, N-terminal domain"/>
    <property type="match status" value="1"/>
</dbReference>
<keyword evidence="8" id="KW-0503">Monooxygenase</keyword>
<comment type="caution">
    <text evidence="12">The sequence shown here is derived from an EMBL/GenBank/DDBJ whole genome shotgun (WGS) entry which is preliminary data.</text>
</comment>
<dbReference type="GO" id="GO:0006582">
    <property type="term" value="P:melanin metabolic process"/>
    <property type="evidence" value="ECO:0007669"/>
    <property type="project" value="UniProtKB-ARBA"/>
</dbReference>
<dbReference type="InParanoid" id="A0A482XBF4"/>
<evidence type="ECO:0000256" key="4">
    <source>
        <dbReference type="ARBA" id="ARBA00022525"/>
    </source>
</evidence>
<dbReference type="Pfam" id="PF03722">
    <property type="entry name" value="Hemocyanin_N"/>
    <property type="match status" value="1"/>
</dbReference>
<dbReference type="PRINTS" id="PR00187">
    <property type="entry name" value="HAEMOCYANIN"/>
</dbReference>
<organism evidence="12 13">
    <name type="scientific">Laodelphax striatellus</name>
    <name type="common">Small brown planthopper</name>
    <name type="synonym">Delphax striatella</name>
    <dbReference type="NCBI Taxonomy" id="195883"/>
    <lineage>
        <taxon>Eukaryota</taxon>
        <taxon>Metazoa</taxon>
        <taxon>Ecdysozoa</taxon>
        <taxon>Arthropoda</taxon>
        <taxon>Hexapoda</taxon>
        <taxon>Insecta</taxon>
        <taxon>Pterygota</taxon>
        <taxon>Neoptera</taxon>
        <taxon>Paraneoptera</taxon>
        <taxon>Hemiptera</taxon>
        <taxon>Auchenorrhyncha</taxon>
        <taxon>Fulgoroidea</taxon>
        <taxon>Delphacidae</taxon>
        <taxon>Criomorphinae</taxon>
        <taxon>Laodelphax</taxon>
    </lineage>
</organism>
<dbReference type="Pfam" id="PF03723">
    <property type="entry name" value="Hemocyanin_C"/>
    <property type="match status" value="1"/>
</dbReference>
<dbReference type="AlphaFoldDB" id="A0A482XBF4"/>
<dbReference type="GO" id="GO:0005576">
    <property type="term" value="C:extracellular region"/>
    <property type="evidence" value="ECO:0007669"/>
    <property type="project" value="UniProtKB-SubCell"/>
</dbReference>
<dbReference type="InterPro" id="IPR036697">
    <property type="entry name" value="Hemocyanin_N_sf"/>
</dbReference>
<reference evidence="12 13" key="1">
    <citation type="journal article" date="2017" name="Gigascience">
        <title>Genome sequence of the small brown planthopper, Laodelphax striatellus.</title>
        <authorList>
            <person name="Zhu J."/>
            <person name="Jiang F."/>
            <person name="Wang X."/>
            <person name="Yang P."/>
            <person name="Bao Y."/>
            <person name="Zhao W."/>
            <person name="Wang W."/>
            <person name="Lu H."/>
            <person name="Wang Q."/>
            <person name="Cui N."/>
            <person name="Li J."/>
            <person name="Chen X."/>
            <person name="Luo L."/>
            <person name="Yu J."/>
            <person name="Kang L."/>
            <person name="Cui F."/>
        </authorList>
    </citation>
    <scope>NUCLEOTIDE SEQUENCE [LARGE SCALE GENOMIC DNA]</scope>
    <source>
        <strain evidence="12">Lst14</strain>
    </source>
</reference>
<dbReference type="Proteomes" id="UP000291343">
    <property type="component" value="Unassembled WGS sequence"/>
</dbReference>
<dbReference type="PROSITE" id="PS00498">
    <property type="entry name" value="TYROSINASE_2"/>
    <property type="match status" value="1"/>
</dbReference>
<accession>A0A482XBF4</accession>
<dbReference type="InterPro" id="IPR014756">
    <property type="entry name" value="Ig_E-set"/>
</dbReference>
<evidence type="ECO:0000256" key="8">
    <source>
        <dbReference type="ARBA" id="ARBA00023033"/>
    </source>
</evidence>
<dbReference type="SUPFAM" id="SSF81296">
    <property type="entry name" value="E set domains"/>
    <property type="match status" value="1"/>
</dbReference>
<keyword evidence="6" id="KW-0560">Oxidoreductase</keyword>
<keyword evidence="7" id="KW-0186">Copper</keyword>
<dbReference type="InterPro" id="IPR000896">
    <property type="entry name" value="Hemocyanin/hexamerin_mid_dom"/>
</dbReference>
<name>A0A482XBF4_LAOST</name>
<evidence type="ECO:0000256" key="7">
    <source>
        <dbReference type="ARBA" id="ARBA00023008"/>
    </source>
</evidence>
<evidence type="ECO:0000256" key="1">
    <source>
        <dbReference type="ARBA" id="ARBA00001973"/>
    </source>
</evidence>
<dbReference type="STRING" id="195883.A0A482XBF4"/>
<gene>
    <name evidence="12" type="ORF">LSTR_LSTR012100</name>
</gene>
<dbReference type="Pfam" id="PF00372">
    <property type="entry name" value="Hemocyanin_M"/>
    <property type="match status" value="1"/>
</dbReference>
<dbReference type="Gene3D" id="1.20.1370.10">
    <property type="entry name" value="Hemocyanin, N-terminal domain"/>
    <property type="match status" value="1"/>
</dbReference>
<evidence type="ECO:0000256" key="9">
    <source>
        <dbReference type="ARBA" id="ARBA00023157"/>
    </source>
</evidence>
<comment type="subcellular location">
    <subcellularLocation>
        <location evidence="2">Secreted</location>
    </subcellularLocation>
</comment>
<keyword evidence="4" id="KW-0964">Secreted</keyword>
<dbReference type="GO" id="GO:0004503">
    <property type="term" value="F:tyrosinase activity"/>
    <property type="evidence" value="ECO:0007669"/>
    <property type="project" value="UniProtKB-ARBA"/>
</dbReference>
<sequence length="692" mass="79814">MANKNRLLALLDRPNEPLFIPKGDDQITFNLPDDYLEERYKNTNISNRWGSKNQVNLKPTTLPNLELPMQLGKTDQFSPFVPYHQQMAGRLIDILMGLRNLDDLESCAAFCRQNMNPQLFNYAFTVTLLHREDTKGIDIPPLCEFFPDKFMASSVFSKARQEANLNDVVPGIESDPIEIPMDYTASDLDEEHRVAYFREDLGINLHPWHWHLVYPFNGPRAVVDKDRRGELFYFMHQQLVGRYNFERLCNKLARVEKFTALRDPVPEGYFPKLDSLSSSRVWPARTPNTTLKDINREVDRLVFDIQDLERWRDRLYEAVSTGQVVNDQGQTISLQNDNGVNILGNILEASNLSPNRNLYGDTHNLGHVAIALSHDPNFKHLETFGVMGDAATAMRDPIFYRWHAFIDDVFQKHKQTLPPYTNQQLEYPGMRVTSIEVNSMNSPKNQFSTFWQQNDVNLSRGMDFAPRGNVFARFTHLQHRPFEIKIQVANNGQARQGTVRIFLAPTMDERGVPFLFNDQRRLMIELDRFVHNFQPKNNTVTRRSNQSSLIIPFERTFRDLNVANNANLAEFNYCGCGWPEHMLIPKGTPEGFPCTLFVMVSNYADDRVDIPNRQPTSCEGAMIFCGMKDSRYPDKRPMGYPFDRMPRTGVDTMRDFLLPNMFTQDVVIRFSSIVEPPGGRQGNRGAQPPKRN</sequence>